<dbReference type="EMBL" id="FQXP01000009">
    <property type="protein sequence ID" value="SHI01871.1"/>
    <property type="molecule type" value="Genomic_DNA"/>
</dbReference>
<keyword evidence="18" id="KW-0479">Metal-binding</keyword>
<evidence type="ECO:0000256" key="17">
    <source>
        <dbReference type="PIRSR" id="PIRSR600829-3"/>
    </source>
</evidence>
<keyword evidence="12 19" id="KW-0472">Membrane</keyword>
<evidence type="ECO:0000256" key="16">
    <source>
        <dbReference type="PIRSR" id="PIRSR600829-2"/>
    </source>
</evidence>
<keyword evidence="22" id="KW-1185">Reference proteome</keyword>
<sequence>MKNKKLTQSFNCAIEGIIEAIRKERNLRIHIFATFIVLTACFFYDLSRIEIMIITTNIAIVVMAELLNTAVEKALDAVIDYKHPLVKFSKDAAAGAVLVAAGNSVLVGYMVFWNRLKPFTFNMLSKIQSSKAHMVFLVLVFVCVVTVIIKVIVGKGTPLKGGMPSGHSAIAFSIATIIAFLSKETVAQVLGYVLALIVAQSRVDSEVHSVLEVIVGAILGTVLTVLFFRVVL</sequence>
<keyword evidence="10 19" id="KW-1133">Transmembrane helix</keyword>
<evidence type="ECO:0000256" key="7">
    <source>
        <dbReference type="ARBA" id="ARBA00022741"/>
    </source>
</evidence>
<dbReference type="GO" id="GO:0008654">
    <property type="term" value="P:phospholipid biosynthetic process"/>
    <property type="evidence" value="ECO:0007669"/>
    <property type="project" value="UniProtKB-KW"/>
</dbReference>
<feature type="transmembrane region" description="Helical" evidence="19">
    <location>
        <begin position="92"/>
        <end position="112"/>
    </location>
</feature>
<evidence type="ECO:0000256" key="14">
    <source>
        <dbReference type="ARBA" id="ARBA00023264"/>
    </source>
</evidence>
<feature type="transmembrane region" description="Helical" evidence="19">
    <location>
        <begin position="174"/>
        <end position="198"/>
    </location>
</feature>
<evidence type="ECO:0000259" key="20">
    <source>
        <dbReference type="SMART" id="SM00014"/>
    </source>
</evidence>
<keyword evidence="11" id="KW-0443">Lipid metabolism</keyword>
<evidence type="ECO:0000256" key="3">
    <source>
        <dbReference type="ARBA" id="ARBA00022475"/>
    </source>
</evidence>
<dbReference type="GO" id="GO:0046872">
    <property type="term" value="F:metal ion binding"/>
    <property type="evidence" value="ECO:0007669"/>
    <property type="project" value="UniProtKB-KW"/>
</dbReference>
<organism evidence="21 22">
    <name type="scientific">Clostridium collagenovorans DSM 3089</name>
    <dbReference type="NCBI Taxonomy" id="1121306"/>
    <lineage>
        <taxon>Bacteria</taxon>
        <taxon>Bacillati</taxon>
        <taxon>Bacillota</taxon>
        <taxon>Clostridia</taxon>
        <taxon>Eubacteriales</taxon>
        <taxon>Clostridiaceae</taxon>
        <taxon>Clostridium</taxon>
    </lineage>
</organism>
<evidence type="ECO:0000256" key="13">
    <source>
        <dbReference type="ARBA" id="ARBA00023209"/>
    </source>
</evidence>
<name>A0A1M5XPX6_9CLOT</name>
<dbReference type="GO" id="GO:0016301">
    <property type="term" value="F:kinase activity"/>
    <property type="evidence" value="ECO:0007669"/>
    <property type="project" value="UniProtKB-KW"/>
</dbReference>
<feature type="active site" description="Proton acceptor" evidence="15">
    <location>
        <position position="65"/>
    </location>
</feature>
<keyword evidence="18" id="KW-0460">Magnesium</keyword>
<evidence type="ECO:0000313" key="22">
    <source>
        <dbReference type="Proteomes" id="UP000184526"/>
    </source>
</evidence>
<dbReference type="Gene3D" id="1.10.287.3610">
    <property type="match status" value="1"/>
</dbReference>
<evidence type="ECO:0000256" key="12">
    <source>
        <dbReference type="ARBA" id="ARBA00023136"/>
    </source>
</evidence>
<evidence type="ECO:0000256" key="19">
    <source>
        <dbReference type="SAM" id="Phobius"/>
    </source>
</evidence>
<evidence type="ECO:0000256" key="5">
    <source>
        <dbReference type="ARBA" id="ARBA00022679"/>
    </source>
</evidence>
<feature type="transmembrane region" description="Helical" evidence="19">
    <location>
        <begin position="27"/>
        <end position="45"/>
    </location>
</feature>
<dbReference type="OrthoDB" id="9789934at2"/>
<keyword evidence="9 17" id="KW-0067">ATP-binding</keyword>
<evidence type="ECO:0000313" key="21">
    <source>
        <dbReference type="EMBL" id="SHI01871.1"/>
    </source>
</evidence>
<proteinExistence type="inferred from homology"/>
<dbReference type="STRING" id="1121306.SAMN02745196_02375"/>
<dbReference type="RefSeq" id="WP_072832229.1">
    <property type="nucleotide sequence ID" value="NZ_FQXP01000009.1"/>
</dbReference>
<gene>
    <name evidence="21" type="ORF">SAMN02745196_02375</name>
</gene>
<evidence type="ECO:0000256" key="4">
    <source>
        <dbReference type="ARBA" id="ARBA00022516"/>
    </source>
</evidence>
<keyword evidence="7 17" id="KW-0547">Nucleotide-binding</keyword>
<comment type="similarity">
    <text evidence="2">Belongs to the bacterial diacylglycerol kinase family.</text>
</comment>
<evidence type="ECO:0000256" key="18">
    <source>
        <dbReference type="PIRSR" id="PIRSR600829-4"/>
    </source>
</evidence>
<keyword evidence="4" id="KW-0444">Lipid biosynthesis</keyword>
<dbReference type="InterPro" id="IPR000829">
    <property type="entry name" value="DAGK"/>
</dbReference>
<feature type="binding site" evidence="18">
    <location>
        <position position="72"/>
    </location>
    <ligand>
        <name>a divalent metal cation</name>
        <dbReference type="ChEBI" id="CHEBI:60240"/>
    </ligand>
</feature>
<keyword evidence="5" id="KW-0808">Transferase</keyword>
<dbReference type="Gene3D" id="1.20.144.10">
    <property type="entry name" value="Phosphatidic acid phosphatase type 2/haloperoxidase"/>
    <property type="match status" value="1"/>
</dbReference>
<keyword evidence="3" id="KW-1003">Cell membrane</keyword>
<feature type="transmembrane region" description="Helical" evidence="19">
    <location>
        <begin position="132"/>
        <end position="153"/>
    </location>
</feature>
<dbReference type="GO" id="GO:0005524">
    <property type="term" value="F:ATP binding"/>
    <property type="evidence" value="ECO:0007669"/>
    <property type="project" value="UniProtKB-KW"/>
</dbReference>
<evidence type="ECO:0000256" key="15">
    <source>
        <dbReference type="PIRSR" id="PIRSR600829-1"/>
    </source>
</evidence>
<dbReference type="InterPro" id="IPR036945">
    <property type="entry name" value="DAGK_sf"/>
</dbReference>
<feature type="transmembrane region" description="Helical" evidence="19">
    <location>
        <begin position="210"/>
        <end position="231"/>
    </location>
</feature>
<accession>A0A1M5XPX6</accession>
<reference evidence="21 22" key="1">
    <citation type="submission" date="2016-11" db="EMBL/GenBank/DDBJ databases">
        <authorList>
            <person name="Jaros S."/>
            <person name="Januszkiewicz K."/>
            <person name="Wedrychowicz H."/>
        </authorList>
    </citation>
    <scope>NUCLEOTIDE SEQUENCE [LARGE SCALE GENOMIC DNA]</scope>
    <source>
        <strain evidence="21 22">DSM 3089</strain>
    </source>
</reference>
<evidence type="ECO:0000256" key="6">
    <source>
        <dbReference type="ARBA" id="ARBA00022692"/>
    </source>
</evidence>
<comment type="cofactor">
    <cofactor evidence="18">
        <name>Mg(2+)</name>
        <dbReference type="ChEBI" id="CHEBI:18420"/>
    </cofactor>
    <text evidence="18">Mn(2+), Zn(2+), Cd(2+) and Co(2+) support activity to lesser extents.</text>
</comment>
<feature type="binding site" evidence="17">
    <location>
        <position position="24"/>
    </location>
    <ligand>
        <name>ATP</name>
        <dbReference type="ChEBI" id="CHEBI:30616"/>
    </ligand>
</feature>
<feature type="domain" description="Phosphatidic acid phosphatase type 2/haloperoxidase" evidence="20">
    <location>
        <begin position="131"/>
        <end position="228"/>
    </location>
</feature>
<dbReference type="Proteomes" id="UP000184526">
    <property type="component" value="Unassembled WGS sequence"/>
</dbReference>
<evidence type="ECO:0000256" key="1">
    <source>
        <dbReference type="ARBA" id="ARBA00004651"/>
    </source>
</evidence>
<keyword evidence="6 19" id="KW-0812">Transmembrane</keyword>
<evidence type="ECO:0000256" key="11">
    <source>
        <dbReference type="ARBA" id="ARBA00023098"/>
    </source>
</evidence>
<keyword evidence="13" id="KW-0594">Phospholipid biosynthesis</keyword>
<dbReference type="GO" id="GO:0005886">
    <property type="term" value="C:plasma membrane"/>
    <property type="evidence" value="ECO:0007669"/>
    <property type="project" value="UniProtKB-SubCell"/>
</dbReference>
<evidence type="ECO:0000256" key="9">
    <source>
        <dbReference type="ARBA" id="ARBA00022840"/>
    </source>
</evidence>
<dbReference type="SMART" id="SM00014">
    <property type="entry name" value="acidPPc"/>
    <property type="match status" value="1"/>
</dbReference>
<evidence type="ECO:0000256" key="8">
    <source>
        <dbReference type="ARBA" id="ARBA00022777"/>
    </source>
</evidence>
<feature type="binding site" evidence="18">
    <location>
        <position position="24"/>
    </location>
    <ligand>
        <name>a divalent metal cation</name>
        <dbReference type="ChEBI" id="CHEBI:60240"/>
    </ligand>
</feature>
<dbReference type="PANTHER" id="PTHR34299">
    <property type="entry name" value="DIACYLGLYCEROL KINASE"/>
    <property type="match status" value="1"/>
</dbReference>
<protein>
    <submittedName>
        <fullName evidence="21">Diacylglycerol kinase (ATP)</fullName>
    </submittedName>
</protein>
<keyword evidence="8 21" id="KW-0418">Kinase</keyword>
<dbReference type="InterPro" id="IPR000326">
    <property type="entry name" value="PAP2/HPO"/>
</dbReference>
<evidence type="ECO:0000256" key="10">
    <source>
        <dbReference type="ARBA" id="ARBA00022989"/>
    </source>
</evidence>
<feature type="binding site" evidence="17">
    <location>
        <begin position="90"/>
        <end position="91"/>
    </location>
    <ligand>
        <name>ATP</name>
        <dbReference type="ChEBI" id="CHEBI:30616"/>
    </ligand>
</feature>
<comment type="subcellular location">
    <subcellularLocation>
        <location evidence="1">Cell membrane</location>
        <topology evidence="1">Multi-pass membrane protein</topology>
    </subcellularLocation>
</comment>
<dbReference type="PANTHER" id="PTHR34299:SF1">
    <property type="entry name" value="DIACYLGLYCEROL KINASE"/>
    <property type="match status" value="1"/>
</dbReference>
<feature type="binding site" evidence="16">
    <location>
        <position position="65"/>
    </location>
    <ligand>
        <name>substrate</name>
    </ligand>
</feature>
<keyword evidence="14" id="KW-1208">Phospholipid metabolism</keyword>
<dbReference type="AlphaFoldDB" id="A0A1M5XPX6"/>
<dbReference type="InterPro" id="IPR036938">
    <property type="entry name" value="PAP2/HPO_sf"/>
</dbReference>
<dbReference type="SUPFAM" id="SSF48317">
    <property type="entry name" value="Acid phosphatase/Vanadium-dependent haloperoxidase"/>
    <property type="match status" value="1"/>
</dbReference>
<feature type="binding site" evidence="17">
    <location>
        <position position="72"/>
    </location>
    <ligand>
        <name>ATP</name>
        <dbReference type="ChEBI" id="CHEBI:30616"/>
    </ligand>
</feature>
<dbReference type="Pfam" id="PF01219">
    <property type="entry name" value="DAGK_prokar"/>
    <property type="match status" value="1"/>
</dbReference>
<evidence type="ECO:0000256" key="2">
    <source>
        <dbReference type="ARBA" id="ARBA00005967"/>
    </source>
</evidence>